<keyword evidence="3" id="KW-1185">Reference proteome</keyword>
<proteinExistence type="predicted"/>
<dbReference type="AlphaFoldDB" id="A0ABD2VZH6"/>
<feature type="domain" description="Endonuclease/exonuclease/phosphatase" evidence="1">
    <location>
        <begin position="112"/>
        <end position="225"/>
    </location>
</feature>
<protein>
    <recommendedName>
        <fullName evidence="1">Endonuclease/exonuclease/phosphatase domain-containing protein</fullName>
    </recommendedName>
</protein>
<evidence type="ECO:0000313" key="2">
    <source>
        <dbReference type="EMBL" id="KAL3385875.1"/>
    </source>
</evidence>
<dbReference type="InterPro" id="IPR005135">
    <property type="entry name" value="Endo/exonuclease/phosphatase"/>
</dbReference>
<dbReference type="EMBL" id="JBJJXI010000151">
    <property type="protein sequence ID" value="KAL3385875.1"/>
    <property type="molecule type" value="Genomic_DNA"/>
</dbReference>
<sequence>MANSHSSQTSFNSLRIFFWNVRSIGTKFSEVKKISTEYDIIACVESWLTPDSEYCIPGFHVVRKDRVHTRGGGIAIWVRKNIAFKEIDDTHLHESIEICALQLNNVKPNLNLYVCYRPPGSTLSQADWNQVITETCKHNALLIGDFNALNLQWNCPRTEENGDRLQTAYKLHNVFLHNCDSTTYTNLRSNYTSNLDLVFSTQDIKDKISTEICEETWSSDHHPIFITISVTKSLYHKKKLKLSSKRTKWENFCQRMDENYQYFFSEEFESLSADNKYETFTKMMTDALITSTPTPKTVSPKKHRNPVPWWDDECNSIKQARTDSFKKYKSSLSLHDLISYNKTCAEMKRIIRTKKESLFGRLPRASISERIRPTYGTDVKF</sequence>
<dbReference type="Proteomes" id="UP001627154">
    <property type="component" value="Unassembled WGS sequence"/>
</dbReference>
<dbReference type="Pfam" id="PF14529">
    <property type="entry name" value="Exo_endo_phos_2"/>
    <property type="match status" value="1"/>
</dbReference>
<dbReference type="PANTHER" id="PTHR47510:SF3">
    <property type="entry name" value="ENDO_EXONUCLEASE_PHOSPHATASE DOMAIN-CONTAINING PROTEIN"/>
    <property type="match status" value="1"/>
</dbReference>
<accession>A0ABD2VZH6</accession>
<dbReference type="PANTHER" id="PTHR47510">
    <property type="entry name" value="REVERSE TRANSCRIPTASE DOMAIN-CONTAINING PROTEIN"/>
    <property type="match status" value="1"/>
</dbReference>
<comment type="caution">
    <text evidence="2">The sequence shown here is derived from an EMBL/GenBank/DDBJ whole genome shotgun (WGS) entry which is preliminary data.</text>
</comment>
<evidence type="ECO:0000313" key="3">
    <source>
        <dbReference type="Proteomes" id="UP001627154"/>
    </source>
</evidence>
<dbReference type="InterPro" id="IPR036691">
    <property type="entry name" value="Endo/exonu/phosph_ase_sf"/>
</dbReference>
<dbReference type="Gene3D" id="3.60.10.10">
    <property type="entry name" value="Endonuclease/exonuclease/phosphatase"/>
    <property type="match status" value="1"/>
</dbReference>
<dbReference type="SUPFAM" id="SSF56219">
    <property type="entry name" value="DNase I-like"/>
    <property type="match status" value="1"/>
</dbReference>
<evidence type="ECO:0000259" key="1">
    <source>
        <dbReference type="Pfam" id="PF14529"/>
    </source>
</evidence>
<organism evidence="2 3">
    <name type="scientific">Trichogramma kaykai</name>
    <dbReference type="NCBI Taxonomy" id="54128"/>
    <lineage>
        <taxon>Eukaryota</taxon>
        <taxon>Metazoa</taxon>
        <taxon>Ecdysozoa</taxon>
        <taxon>Arthropoda</taxon>
        <taxon>Hexapoda</taxon>
        <taxon>Insecta</taxon>
        <taxon>Pterygota</taxon>
        <taxon>Neoptera</taxon>
        <taxon>Endopterygota</taxon>
        <taxon>Hymenoptera</taxon>
        <taxon>Apocrita</taxon>
        <taxon>Proctotrupomorpha</taxon>
        <taxon>Chalcidoidea</taxon>
        <taxon>Trichogrammatidae</taxon>
        <taxon>Trichogramma</taxon>
    </lineage>
</organism>
<gene>
    <name evidence="2" type="ORF">TKK_018603</name>
</gene>
<reference evidence="2 3" key="1">
    <citation type="journal article" date="2024" name="bioRxiv">
        <title>A reference genome for Trichogramma kaykai: A tiny desert-dwelling parasitoid wasp with competing sex-ratio distorters.</title>
        <authorList>
            <person name="Culotta J."/>
            <person name="Lindsey A.R."/>
        </authorList>
    </citation>
    <scope>NUCLEOTIDE SEQUENCE [LARGE SCALE GENOMIC DNA]</scope>
    <source>
        <strain evidence="2 3">KSX58</strain>
    </source>
</reference>
<name>A0ABD2VZH6_9HYME</name>